<feature type="transmembrane region" description="Helical" evidence="1">
    <location>
        <begin position="191"/>
        <end position="207"/>
    </location>
</feature>
<feature type="transmembrane region" description="Helical" evidence="1">
    <location>
        <begin position="165"/>
        <end position="184"/>
    </location>
</feature>
<feature type="transmembrane region" description="Helical" evidence="1">
    <location>
        <begin position="329"/>
        <end position="351"/>
    </location>
</feature>
<feature type="transmembrane region" description="Helical" evidence="1">
    <location>
        <begin position="86"/>
        <end position="105"/>
    </location>
</feature>
<feature type="transmembrane region" description="Helical" evidence="1">
    <location>
        <begin position="117"/>
        <end position="138"/>
    </location>
</feature>
<protein>
    <submittedName>
        <fullName evidence="2">O-antigen polymerase</fullName>
    </submittedName>
</protein>
<gene>
    <name evidence="2" type="primary">wzy</name>
    <name evidence="2" type="ORF">GCM10011444_05960</name>
</gene>
<evidence type="ECO:0000313" key="3">
    <source>
        <dbReference type="Proteomes" id="UP000624701"/>
    </source>
</evidence>
<feature type="transmembrane region" description="Helical" evidence="1">
    <location>
        <begin position="56"/>
        <end position="74"/>
    </location>
</feature>
<accession>A0ABQ2BWZ1</accession>
<keyword evidence="1" id="KW-0812">Transmembrane</keyword>
<keyword evidence="1" id="KW-1133">Transmembrane helix</keyword>
<evidence type="ECO:0000256" key="1">
    <source>
        <dbReference type="SAM" id="Phobius"/>
    </source>
</evidence>
<proteinExistence type="predicted"/>
<organism evidence="2 3">
    <name type="scientific">Winogradskyella haliclonae</name>
    <dbReference type="NCBI Taxonomy" id="2048558"/>
    <lineage>
        <taxon>Bacteria</taxon>
        <taxon>Pseudomonadati</taxon>
        <taxon>Bacteroidota</taxon>
        <taxon>Flavobacteriia</taxon>
        <taxon>Flavobacteriales</taxon>
        <taxon>Flavobacteriaceae</taxon>
        <taxon>Winogradskyella</taxon>
    </lineage>
</organism>
<evidence type="ECO:0000313" key="2">
    <source>
        <dbReference type="EMBL" id="GGI56287.1"/>
    </source>
</evidence>
<reference evidence="3" key="1">
    <citation type="journal article" date="2019" name="Int. J. Syst. Evol. Microbiol.">
        <title>The Global Catalogue of Microorganisms (GCM) 10K type strain sequencing project: providing services to taxonomists for standard genome sequencing and annotation.</title>
        <authorList>
            <consortium name="The Broad Institute Genomics Platform"/>
            <consortium name="The Broad Institute Genome Sequencing Center for Infectious Disease"/>
            <person name="Wu L."/>
            <person name="Ma J."/>
        </authorList>
    </citation>
    <scope>NUCLEOTIDE SEQUENCE [LARGE SCALE GENOMIC DNA]</scope>
    <source>
        <strain evidence="3">CCM 8681</strain>
    </source>
</reference>
<feature type="transmembrane region" description="Helical" evidence="1">
    <location>
        <begin position="241"/>
        <end position="261"/>
    </location>
</feature>
<dbReference type="EMBL" id="BMDQ01000001">
    <property type="protein sequence ID" value="GGI56287.1"/>
    <property type="molecule type" value="Genomic_DNA"/>
</dbReference>
<feature type="transmembrane region" description="Helical" evidence="1">
    <location>
        <begin position="213"/>
        <end position="229"/>
    </location>
</feature>
<sequence>MLLFLYYYKIVTYPTWNYFAYLNDSKFDFSFFRFLIVVPLFFFNLRTLLKLDKEKIIFAIAALLFMLLTIPSLISAISKNLYPLKLLIYHQALFLAVVYFSRVKIPLHKIPTVNKKQALLILFLLCSLGIIPYLIAYGPYINLKNLLLIDVYETRLNVRGINNPYFGYTYSLYTKILLPLLIVFALELKKWWIAIIGVLYVILFYLFGAHKTVYLGLIVILIFYRFTYLKTIIKLIKISNILIVISAVLAFFKFDYLWILLFRRVHFTPAILDLQYLQFFEGKHTYWSQSFLNFIKDYPFEKPYTKLIGEYYFKNPDMNANNGLISEGFMNFGSIGVLVNILIVSVYFMILSNLNIKYRYFGIYLLVVLAFISSSTLTVLLTHGAFALLILSIFLLNEKEG</sequence>
<keyword evidence="3" id="KW-1185">Reference proteome</keyword>
<feature type="transmembrane region" description="Helical" evidence="1">
    <location>
        <begin position="363"/>
        <end position="396"/>
    </location>
</feature>
<dbReference type="Proteomes" id="UP000624701">
    <property type="component" value="Unassembled WGS sequence"/>
</dbReference>
<comment type="caution">
    <text evidence="2">The sequence shown here is derived from an EMBL/GenBank/DDBJ whole genome shotgun (WGS) entry which is preliminary data.</text>
</comment>
<keyword evidence="1" id="KW-0472">Membrane</keyword>
<name>A0ABQ2BWZ1_9FLAO</name>
<feature type="transmembrane region" description="Helical" evidence="1">
    <location>
        <begin position="31"/>
        <end position="49"/>
    </location>
</feature>